<feature type="non-terminal residue" evidence="3">
    <location>
        <position position="1"/>
    </location>
</feature>
<feature type="chain" id="PRO_5043944321" evidence="2">
    <location>
        <begin position="25"/>
        <end position="107"/>
    </location>
</feature>
<dbReference type="GO" id="GO:0009451">
    <property type="term" value="P:RNA modification"/>
    <property type="evidence" value="ECO:0007669"/>
    <property type="project" value="InterPro"/>
</dbReference>
<dbReference type="GO" id="GO:0003723">
    <property type="term" value="F:RNA binding"/>
    <property type="evidence" value="ECO:0007669"/>
    <property type="project" value="InterPro"/>
</dbReference>
<sequence>MIRRLSMSLSAVMPLVFFVRMIHSGVKPDSYTFPFLFKSWAKLASAHGGKQIRADAISFTAPIAGYAMWGNTDRARKVFGEMPVRDVVSWNAMVAGYGQTSRSKRDP</sequence>
<keyword evidence="4" id="KW-1185">Reference proteome</keyword>
<name>A0AAV6MUC8_9ROSI</name>
<organism evidence="3 4">
    <name type="scientific">Cucurbita argyrosperma subsp. sororia</name>
    <dbReference type="NCBI Taxonomy" id="37648"/>
    <lineage>
        <taxon>Eukaryota</taxon>
        <taxon>Viridiplantae</taxon>
        <taxon>Streptophyta</taxon>
        <taxon>Embryophyta</taxon>
        <taxon>Tracheophyta</taxon>
        <taxon>Spermatophyta</taxon>
        <taxon>Magnoliopsida</taxon>
        <taxon>eudicotyledons</taxon>
        <taxon>Gunneridae</taxon>
        <taxon>Pentapetalae</taxon>
        <taxon>rosids</taxon>
        <taxon>fabids</taxon>
        <taxon>Cucurbitales</taxon>
        <taxon>Cucurbitaceae</taxon>
        <taxon>Cucurbiteae</taxon>
        <taxon>Cucurbita</taxon>
    </lineage>
</organism>
<proteinExistence type="predicted"/>
<dbReference type="PROSITE" id="PS51375">
    <property type="entry name" value="PPR"/>
    <property type="match status" value="1"/>
</dbReference>
<protein>
    <submittedName>
        <fullName evidence="3">Pentatricopeptide repeat-containing protein, chloroplastic</fullName>
    </submittedName>
</protein>
<dbReference type="EMBL" id="JAGKQH010000011">
    <property type="protein sequence ID" value="KAG6587915.1"/>
    <property type="molecule type" value="Genomic_DNA"/>
</dbReference>
<comment type="caution">
    <text evidence="3">The sequence shown here is derived from an EMBL/GenBank/DDBJ whole genome shotgun (WGS) entry which is preliminary data.</text>
</comment>
<feature type="repeat" description="PPR" evidence="1">
    <location>
        <begin position="55"/>
        <end position="89"/>
    </location>
</feature>
<dbReference type="Proteomes" id="UP000685013">
    <property type="component" value="Chromosome 11"/>
</dbReference>
<dbReference type="PANTHER" id="PTHR47926">
    <property type="entry name" value="PENTATRICOPEPTIDE REPEAT-CONTAINING PROTEIN"/>
    <property type="match status" value="1"/>
</dbReference>
<accession>A0AAV6MUC8</accession>
<dbReference type="NCBIfam" id="TIGR00756">
    <property type="entry name" value="PPR"/>
    <property type="match status" value="1"/>
</dbReference>
<feature type="signal peptide" evidence="2">
    <location>
        <begin position="1"/>
        <end position="24"/>
    </location>
</feature>
<dbReference type="InterPro" id="IPR046960">
    <property type="entry name" value="PPR_At4g14850-like_plant"/>
</dbReference>
<dbReference type="AlphaFoldDB" id="A0AAV6MUC8"/>
<evidence type="ECO:0000256" key="2">
    <source>
        <dbReference type="SAM" id="SignalP"/>
    </source>
</evidence>
<gene>
    <name evidence="3" type="primary">PCMP-H12</name>
    <name evidence="3" type="ORF">SDJN03_16480</name>
</gene>
<dbReference type="Pfam" id="PF01535">
    <property type="entry name" value="PPR"/>
    <property type="match status" value="2"/>
</dbReference>
<evidence type="ECO:0000256" key="1">
    <source>
        <dbReference type="PROSITE-ProRule" id="PRU00708"/>
    </source>
</evidence>
<reference evidence="3 4" key="1">
    <citation type="journal article" date="2021" name="Hortic Res">
        <title>The domestication of Cucurbita argyrosperma as revealed by the genome of its wild relative.</title>
        <authorList>
            <person name="Barrera-Redondo J."/>
            <person name="Sanchez-de la Vega G."/>
            <person name="Aguirre-Liguori J.A."/>
            <person name="Castellanos-Morales G."/>
            <person name="Gutierrez-Guerrero Y.T."/>
            <person name="Aguirre-Dugua X."/>
            <person name="Aguirre-Planter E."/>
            <person name="Tenaillon M.I."/>
            <person name="Lira-Saade R."/>
            <person name="Eguiarte L.E."/>
        </authorList>
    </citation>
    <scope>NUCLEOTIDE SEQUENCE [LARGE SCALE GENOMIC DNA]</scope>
    <source>
        <strain evidence="3">JBR-2021</strain>
    </source>
</reference>
<dbReference type="InterPro" id="IPR002885">
    <property type="entry name" value="PPR_rpt"/>
</dbReference>
<keyword evidence="2" id="KW-0732">Signal</keyword>
<evidence type="ECO:0000313" key="4">
    <source>
        <dbReference type="Proteomes" id="UP000685013"/>
    </source>
</evidence>
<evidence type="ECO:0000313" key="3">
    <source>
        <dbReference type="EMBL" id="KAG6587915.1"/>
    </source>
</evidence>